<dbReference type="EMBL" id="JAPHAV010000004">
    <property type="protein sequence ID" value="MCX2697409.1"/>
    <property type="molecule type" value="Genomic_DNA"/>
</dbReference>
<reference evidence="1 2" key="1">
    <citation type="submission" date="2022-11" db="EMBL/GenBank/DDBJ databases">
        <title>Brucella sp. YY2X, whole genome shotgun sequencing project.</title>
        <authorList>
            <person name="Yang Y."/>
        </authorList>
    </citation>
    <scope>NUCLEOTIDE SEQUENCE [LARGE SCALE GENOMIC DNA]</scope>
    <source>
        <strain evidence="1 2">YY2X</strain>
    </source>
</reference>
<name>A0ABT3QP81_9HYPH</name>
<organism evidence="1 2">
    <name type="scientific">Ochrobactrum chromiisoli</name>
    <dbReference type="NCBI Taxonomy" id="2993941"/>
    <lineage>
        <taxon>Bacteria</taxon>
        <taxon>Pseudomonadati</taxon>
        <taxon>Pseudomonadota</taxon>
        <taxon>Alphaproteobacteria</taxon>
        <taxon>Hyphomicrobiales</taxon>
        <taxon>Brucellaceae</taxon>
        <taxon>Brucella/Ochrobactrum group</taxon>
        <taxon>Ochrobactrum</taxon>
    </lineage>
</organism>
<dbReference type="RefSeq" id="WP_265984921.1">
    <property type="nucleotide sequence ID" value="NZ_JAPHAV010000004.1"/>
</dbReference>
<proteinExistence type="predicted"/>
<accession>A0ABT3QP81</accession>
<keyword evidence="2" id="KW-1185">Reference proteome</keyword>
<evidence type="ECO:0000313" key="1">
    <source>
        <dbReference type="EMBL" id="MCX2697409.1"/>
    </source>
</evidence>
<comment type="caution">
    <text evidence="1">The sequence shown here is derived from an EMBL/GenBank/DDBJ whole genome shotgun (WGS) entry which is preliminary data.</text>
</comment>
<protein>
    <recommendedName>
        <fullName evidence="3">Transposase IS116/IS110/IS902 family protein</fullName>
    </recommendedName>
</protein>
<evidence type="ECO:0000313" key="2">
    <source>
        <dbReference type="Proteomes" id="UP001301216"/>
    </source>
</evidence>
<dbReference type="Proteomes" id="UP001301216">
    <property type="component" value="Unassembled WGS sequence"/>
</dbReference>
<gene>
    <name evidence="1" type="ORF">OPR82_11615</name>
</gene>
<evidence type="ECO:0008006" key="3">
    <source>
        <dbReference type="Google" id="ProtNLM"/>
    </source>
</evidence>
<sequence length="135" mass="15572">MRGKRMIAGGSKTVCDALYVAVLRATRFDPAMYAFFLRLKQQRKSGKAALVAVMRKMIIILNARMQECKNARMQECKNARNKRKRALSVTRLLLFSKISCNTLISLRKIDIIDLLYNALFQIPSTVFFTLIFQYL</sequence>